<evidence type="ECO:0000313" key="1">
    <source>
        <dbReference type="EMBL" id="KAI4830715.1"/>
    </source>
</evidence>
<reference evidence="1" key="1">
    <citation type="submission" date="2022-05" db="EMBL/GenBank/DDBJ databases">
        <title>Chromosome-level genome of Chaenocephalus aceratus.</title>
        <authorList>
            <person name="Park H."/>
        </authorList>
    </citation>
    <scope>NUCLEOTIDE SEQUENCE</scope>
    <source>
        <strain evidence="1">KU_202001</strain>
    </source>
</reference>
<evidence type="ECO:0000313" key="2">
    <source>
        <dbReference type="Proteomes" id="UP001057452"/>
    </source>
</evidence>
<dbReference type="Proteomes" id="UP001057452">
    <property type="component" value="Chromosome 3"/>
</dbReference>
<gene>
    <name evidence="1" type="ORF">KUCAC02_002331</name>
</gene>
<accession>A0ACB9XVG1</accession>
<name>A0ACB9XVG1_CHAAC</name>
<organism evidence="1 2">
    <name type="scientific">Chaenocephalus aceratus</name>
    <name type="common">Blackfin icefish</name>
    <name type="synonym">Chaenichthys aceratus</name>
    <dbReference type="NCBI Taxonomy" id="36190"/>
    <lineage>
        <taxon>Eukaryota</taxon>
        <taxon>Metazoa</taxon>
        <taxon>Chordata</taxon>
        <taxon>Craniata</taxon>
        <taxon>Vertebrata</taxon>
        <taxon>Euteleostomi</taxon>
        <taxon>Actinopterygii</taxon>
        <taxon>Neopterygii</taxon>
        <taxon>Teleostei</taxon>
        <taxon>Neoteleostei</taxon>
        <taxon>Acanthomorphata</taxon>
        <taxon>Eupercaria</taxon>
        <taxon>Perciformes</taxon>
        <taxon>Notothenioidei</taxon>
        <taxon>Channichthyidae</taxon>
        <taxon>Chaenocephalus</taxon>
    </lineage>
</organism>
<sequence length="251" mass="28011">PRQVQGKSSWSVQGESQTNSGSPKTAPPEREKAGESEECVSPKTAPPEREKAIEREEYVSPKTGSPEREKATRWWAKHEALKKVFGSFGKPQDGLYIDVLLTLSAIQKQTAGLDILSAHRMVASTQDTLKSLGRDVDSVKKAADTFVNWTHTEIQERDDTDIEVEATLPQKRRRMKKVLPGEMAQDETLDDAEKSYESALQDLSKCLQGFDSRATKENMQAELKSFALQWNRLKASPLAEYKARTVEDGSG</sequence>
<dbReference type="EMBL" id="CM043787">
    <property type="protein sequence ID" value="KAI4830715.1"/>
    <property type="molecule type" value="Genomic_DNA"/>
</dbReference>
<proteinExistence type="predicted"/>
<comment type="caution">
    <text evidence="1">The sequence shown here is derived from an EMBL/GenBank/DDBJ whole genome shotgun (WGS) entry which is preliminary data.</text>
</comment>
<protein>
    <submittedName>
        <fullName evidence="1">Uncharacterized protein</fullName>
    </submittedName>
</protein>
<keyword evidence="2" id="KW-1185">Reference proteome</keyword>
<feature type="non-terminal residue" evidence="1">
    <location>
        <position position="251"/>
    </location>
</feature>
<feature type="non-terminal residue" evidence="1">
    <location>
        <position position="1"/>
    </location>
</feature>